<proteinExistence type="predicted"/>
<reference evidence="2" key="1">
    <citation type="journal article" date="2022" name="Mol. Ecol. Resour.">
        <title>The genomes of chicory, endive, great burdock and yacon provide insights into Asteraceae palaeo-polyploidization history and plant inulin production.</title>
        <authorList>
            <person name="Fan W."/>
            <person name="Wang S."/>
            <person name="Wang H."/>
            <person name="Wang A."/>
            <person name="Jiang F."/>
            <person name="Liu H."/>
            <person name="Zhao H."/>
            <person name="Xu D."/>
            <person name="Zhang Y."/>
        </authorList>
    </citation>
    <scope>NUCLEOTIDE SEQUENCE [LARGE SCALE GENOMIC DNA]</scope>
    <source>
        <strain evidence="2">cv. Punajuju</strain>
    </source>
</reference>
<keyword evidence="2" id="KW-1185">Reference proteome</keyword>
<reference evidence="1 2" key="2">
    <citation type="journal article" date="2022" name="Mol. Ecol. Resour.">
        <title>The genomes of chicory, endive, great burdock and yacon provide insights into Asteraceae paleo-polyploidization history and plant inulin production.</title>
        <authorList>
            <person name="Fan W."/>
            <person name="Wang S."/>
            <person name="Wang H."/>
            <person name="Wang A."/>
            <person name="Jiang F."/>
            <person name="Liu H."/>
            <person name="Zhao H."/>
            <person name="Xu D."/>
            <person name="Zhang Y."/>
        </authorList>
    </citation>
    <scope>NUCLEOTIDE SEQUENCE [LARGE SCALE GENOMIC DNA]</scope>
    <source>
        <strain evidence="2">cv. Punajuju</strain>
        <tissue evidence="1">Leaves</tissue>
    </source>
</reference>
<evidence type="ECO:0000313" key="1">
    <source>
        <dbReference type="EMBL" id="KAI3720645.1"/>
    </source>
</evidence>
<name>A0ACB9BFA3_CICIN</name>
<comment type="caution">
    <text evidence="1">The sequence shown here is derived from an EMBL/GenBank/DDBJ whole genome shotgun (WGS) entry which is preliminary data.</text>
</comment>
<accession>A0ACB9BFA3</accession>
<protein>
    <submittedName>
        <fullName evidence="1">Uncharacterized protein</fullName>
    </submittedName>
</protein>
<organism evidence="1 2">
    <name type="scientific">Cichorium intybus</name>
    <name type="common">Chicory</name>
    <dbReference type="NCBI Taxonomy" id="13427"/>
    <lineage>
        <taxon>Eukaryota</taxon>
        <taxon>Viridiplantae</taxon>
        <taxon>Streptophyta</taxon>
        <taxon>Embryophyta</taxon>
        <taxon>Tracheophyta</taxon>
        <taxon>Spermatophyta</taxon>
        <taxon>Magnoliopsida</taxon>
        <taxon>eudicotyledons</taxon>
        <taxon>Gunneridae</taxon>
        <taxon>Pentapetalae</taxon>
        <taxon>asterids</taxon>
        <taxon>campanulids</taxon>
        <taxon>Asterales</taxon>
        <taxon>Asteraceae</taxon>
        <taxon>Cichorioideae</taxon>
        <taxon>Cichorieae</taxon>
        <taxon>Cichoriinae</taxon>
        <taxon>Cichorium</taxon>
    </lineage>
</organism>
<gene>
    <name evidence="1" type="ORF">L2E82_31636</name>
</gene>
<sequence length="164" mass="18765">MKDPRIVRVRLSVPTAIQLYDLQDRLELNQPSKVVDWLINVANHEINELPFLQMPSENFSQYFQSMMNVSYQSGNLEAVNHRDQTESHAKDDPCLLRIDCRSRIPKIVSHSFYWAKEHHQSNVNFSGINPTKVPLKLLNSSTMGNEYSDPAALGEFSATCQNCN</sequence>
<evidence type="ECO:0000313" key="2">
    <source>
        <dbReference type="Proteomes" id="UP001055811"/>
    </source>
</evidence>
<dbReference type="EMBL" id="CM042014">
    <property type="protein sequence ID" value="KAI3720645.1"/>
    <property type="molecule type" value="Genomic_DNA"/>
</dbReference>
<dbReference type="Proteomes" id="UP001055811">
    <property type="component" value="Linkage Group LG06"/>
</dbReference>